<dbReference type="FunFam" id="3.40.50.1000:FF:000083">
    <property type="entry name" value="Sodium/potassium-transporting ATPase subunit alpha"/>
    <property type="match status" value="1"/>
</dbReference>
<dbReference type="SFLD" id="SFLDS00003">
    <property type="entry name" value="Haloacid_Dehalogenase"/>
    <property type="match status" value="1"/>
</dbReference>
<dbReference type="Gene3D" id="2.70.150.10">
    <property type="entry name" value="Calcium-transporting ATPase, cytoplasmic transduction domain A"/>
    <property type="match status" value="1"/>
</dbReference>
<evidence type="ECO:0000256" key="6">
    <source>
        <dbReference type="ARBA" id="ARBA00022840"/>
    </source>
</evidence>
<dbReference type="InterPro" id="IPR044492">
    <property type="entry name" value="P_typ_ATPase_HD_dom"/>
</dbReference>
<dbReference type="InterPro" id="IPR018303">
    <property type="entry name" value="ATPase_P-typ_P_site"/>
</dbReference>
<dbReference type="Pfam" id="PF00689">
    <property type="entry name" value="Cation_ATPase_C"/>
    <property type="match status" value="1"/>
</dbReference>
<dbReference type="Pfam" id="PF08282">
    <property type="entry name" value="Hydrolase_3"/>
    <property type="match status" value="1"/>
</dbReference>
<proteinExistence type="inferred from homology"/>
<evidence type="ECO:0000256" key="1">
    <source>
        <dbReference type="ARBA" id="ARBA00004651"/>
    </source>
</evidence>
<evidence type="ECO:0000256" key="2">
    <source>
        <dbReference type="ARBA" id="ARBA00005675"/>
    </source>
</evidence>
<organism evidence="12 13">
    <name type="scientific">Alteracholeplasma palmae (strain ATCC 49389 / J233)</name>
    <name type="common">Acholeplasma palmae</name>
    <dbReference type="NCBI Taxonomy" id="1318466"/>
    <lineage>
        <taxon>Bacteria</taxon>
        <taxon>Bacillati</taxon>
        <taxon>Mycoplasmatota</taxon>
        <taxon>Mollicutes</taxon>
        <taxon>Acholeplasmatales</taxon>
        <taxon>Acholeplasmataceae</taxon>
        <taxon>Acholeplasma</taxon>
    </lineage>
</organism>
<evidence type="ECO:0000256" key="9">
    <source>
        <dbReference type="ARBA" id="ARBA00023136"/>
    </source>
</evidence>
<dbReference type="PRINTS" id="PR00120">
    <property type="entry name" value="HATPASE"/>
</dbReference>
<dbReference type="STRING" id="1318466.BN85410410"/>
<dbReference type="Pfam" id="PF13246">
    <property type="entry name" value="Cation_ATPase"/>
    <property type="match status" value="1"/>
</dbReference>
<dbReference type="SUPFAM" id="SSF56784">
    <property type="entry name" value="HAD-like"/>
    <property type="match status" value="1"/>
</dbReference>
<evidence type="ECO:0000313" key="13">
    <source>
        <dbReference type="Proteomes" id="UP000032740"/>
    </source>
</evidence>
<dbReference type="GO" id="GO:0016887">
    <property type="term" value="F:ATP hydrolysis activity"/>
    <property type="evidence" value="ECO:0007669"/>
    <property type="project" value="InterPro"/>
</dbReference>
<feature type="transmembrane region" description="Helical" evidence="10">
    <location>
        <begin position="828"/>
        <end position="848"/>
    </location>
</feature>
<dbReference type="InterPro" id="IPR008250">
    <property type="entry name" value="ATPase_P-typ_transduc_dom_A_sf"/>
</dbReference>
<reference evidence="12 13" key="1">
    <citation type="journal article" date="2013" name="J. Mol. Microbiol. Biotechnol.">
        <title>Analysis of the Complete Genomes of Acholeplasma brassicae , A. palmae and A. laidlawii and Their Comparison to the Obligate Parasites from ' Candidatus Phytoplasma'.</title>
        <authorList>
            <person name="Kube M."/>
            <person name="Siewert C."/>
            <person name="Migdoll A.M."/>
            <person name="Duduk B."/>
            <person name="Holz S."/>
            <person name="Rabus R."/>
            <person name="Seemuller E."/>
            <person name="Mitrovic J."/>
            <person name="Muller I."/>
            <person name="Buttner C."/>
            <person name="Reinhardt R."/>
        </authorList>
    </citation>
    <scope>NUCLEOTIDE SEQUENCE [LARGE SCALE GENOMIC DNA]</scope>
    <source>
        <strain evidence="12 13">J233</strain>
    </source>
</reference>
<keyword evidence="5" id="KW-0547">Nucleotide-binding</keyword>
<keyword evidence="9 10" id="KW-0472">Membrane</keyword>
<evidence type="ECO:0000259" key="11">
    <source>
        <dbReference type="SMART" id="SM00831"/>
    </source>
</evidence>
<keyword evidence="13" id="KW-1185">Reference proteome</keyword>
<dbReference type="AlphaFoldDB" id="U4KLD6"/>
<feature type="transmembrane region" description="Helical" evidence="10">
    <location>
        <begin position="774"/>
        <end position="801"/>
    </location>
</feature>
<dbReference type="SUPFAM" id="SSF81653">
    <property type="entry name" value="Calcium ATPase, transduction domain A"/>
    <property type="match status" value="1"/>
</dbReference>
<feature type="transmembrane region" description="Helical" evidence="10">
    <location>
        <begin position="899"/>
        <end position="919"/>
    </location>
</feature>
<dbReference type="InterPro" id="IPR059000">
    <property type="entry name" value="ATPase_P-type_domA"/>
</dbReference>
<dbReference type="InterPro" id="IPR023214">
    <property type="entry name" value="HAD_sf"/>
</dbReference>
<dbReference type="Pfam" id="PF00690">
    <property type="entry name" value="Cation_ATPase_N"/>
    <property type="match status" value="1"/>
</dbReference>
<dbReference type="InterPro" id="IPR023299">
    <property type="entry name" value="ATPase_P-typ_cyto_dom_N"/>
</dbReference>
<dbReference type="SUPFAM" id="SSF81665">
    <property type="entry name" value="Calcium ATPase, transmembrane domain M"/>
    <property type="match status" value="1"/>
</dbReference>
<dbReference type="NCBIfam" id="TIGR01494">
    <property type="entry name" value="ATPase_P-type"/>
    <property type="match status" value="3"/>
</dbReference>
<evidence type="ECO:0000256" key="5">
    <source>
        <dbReference type="ARBA" id="ARBA00022741"/>
    </source>
</evidence>
<evidence type="ECO:0000256" key="10">
    <source>
        <dbReference type="SAM" id="Phobius"/>
    </source>
</evidence>
<dbReference type="InterPro" id="IPR036412">
    <property type="entry name" value="HAD-like_sf"/>
</dbReference>
<feature type="transmembrane region" description="Helical" evidence="10">
    <location>
        <begin position="730"/>
        <end position="753"/>
    </location>
</feature>
<dbReference type="Gene3D" id="3.40.50.1000">
    <property type="entry name" value="HAD superfamily/HAD-like"/>
    <property type="match status" value="1"/>
</dbReference>
<name>U4KLD6_ALTPJ</name>
<keyword evidence="8 10" id="KW-1133">Transmembrane helix</keyword>
<dbReference type="Proteomes" id="UP000032740">
    <property type="component" value="Chromosome"/>
</dbReference>
<dbReference type="GO" id="GO:1902600">
    <property type="term" value="P:proton transmembrane transport"/>
    <property type="evidence" value="ECO:0007669"/>
    <property type="project" value="TreeGrafter"/>
</dbReference>
<dbReference type="HOGENOM" id="CLU_002360_3_3_14"/>
<dbReference type="PRINTS" id="PR00119">
    <property type="entry name" value="CATATPASE"/>
</dbReference>
<keyword evidence="4 10" id="KW-0812">Transmembrane</keyword>
<dbReference type="InterPro" id="IPR001757">
    <property type="entry name" value="P_typ_ATPase"/>
</dbReference>
<dbReference type="Gene3D" id="3.40.1110.10">
    <property type="entry name" value="Calcium-transporting ATPase, cytoplasmic domain N"/>
    <property type="match status" value="1"/>
</dbReference>
<dbReference type="SMART" id="SM00831">
    <property type="entry name" value="Cation_ATPase_N"/>
    <property type="match status" value="1"/>
</dbReference>
<accession>U4KLD6</accession>
<keyword evidence="6" id="KW-0067">ATP-binding</keyword>
<dbReference type="Gene3D" id="1.20.1110.10">
    <property type="entry name" value="Calcium-transporting ATPase, transmembrane domain"/>
    <property type="match status" value="1"/>
</dbReference>
<comment type="similarity">
    <text evidence="2">Belongs to the cation transport ATPase (P-type) (TC 3.A.3) family. Type IIA subfamily.</text>
</comment>
<feature type="transmembrane region" description="Helical" evidence="10">
    <location>
        <begin position="277"/>
        <end position="302"/>
    </location>
</feature>
<dbReference type="PANTHER" id="PTHR43294:SF21">
    <property type="entry name" value="CATION TRANSPORTING ATPASE"/>
    <property type="match status" value="1"/>
</dbReference>
<feature type="transmembrane region" description="Helical" evidence="10">
    <location>
        <begin position="59"/>
        <end position="80"/>
    </location>
</feature>
<evidence type="ECO:0000256" key="8">
    <source>
        <dbReference type="ARBA" id="ARBA00022989"/>
    </source>
</evidence>
<dbReference type="PANTHER" id="PTHR43294">
    <property type="entry name" value="SODIUM/POTASSIUM-TRANSPORTING ATPASE SUBUNIT ALPHA"/>
    <property type="match status" value="1"/>
</dbReference>
<dbReference type="InterPro" id="IPR004014">
    <property type="entry name" value="ATPase_P-typ_cation-transptr_N"/>
</dbReference>
<dbReference type="SUPFAM" id="SSF81660">
    <property type="entry name" value="Metal cation-transporting ATPase, ATP-binding domain N"/>
    <property type="match status" value="1"/>
</dbReference>
<evidence type="ECO:0000256" key="4">
    <source>
        <dbReference type="ARBA" id="ARBA00022692"/>
    </source>
</evidence>
<evidence type="ECO:0000256" key="7">
    <source>
        <dbReference type="ARBA" id="ARBA00022967"/>
    </source>
</evidence>
<dbReference type="SFLD" id="SFLDG00002">
    <property type="entry name" value="C1.7:_P-type_atpase_like"/>
    <property type="match status" value="1"/>
</dbReference>
<dbReference type="InterPro" id="IPR050510">
    <property type="entry name" value="Cation_transp_ATPase_P-type"/>
</dbReference>
<dbReference type="SFLD" id="SFLDF00027">
    <property type="entry name" value="p-type_atpase"/>
    <property type="match status" value="1"/>
</dbReference>
<dbReference type="GO" id="GO:0019829">
    <property type="term" value="F:ATPase-coupled monoatomic cation transmembrane transporter activity"/>
    <property type="evidence" value="ECO:0007669"/>
    <property type="project" value="TreeGrafter"/>
</dbReference>
<feature type="transmembrane region" description="Helical" evidence="10">
    <location>
        <begin position="86"/>
        <end position="103"/>
    </location>
</feature>
<dbReference type="InterPro" id="IPR006068">
    <property type="entry name" value="ATPase_P-typ_cation-transptr_C"/>
</dbReference>
<dbReference type="KEGG" id="apal:BN85410410"/>
<keyword evidence="3" id="KW-1003">Cell membrane</keyword>
<dbReference type="Pfam" id="PF00122">
    <property type="entry name" value="E1-E2_ATPase"/>
    <property type="match status" value="1"/>
</dbReference>
<evidence type="ECO:0000313" key="12">
    <source>
        <dbReference type="EMBL" id="CCV64618.1"/>
    </source>
</evidence>
<sequence length="935" mass="103848">MGNKKNVLIELSHQKVEAVLDNFQTRVTGLNKVEVKERQDKYGLNIIKQTKTFFPIKQFFKQFIGVMAILLWIAGILALIAEMPELAIATWIVVIVNGIFSFIQEYKADQALSSLAKMMPKQVRVIRDNEIELIDATKITIGDIIYLETGNSVPADARLIESNQLFVDNSMLSGETIPLNRTEKVSKLTNPAVSEIPNLIYAGTTVSQGSGKAVVYAIGNETEIGQVTQIAQTIESGTGTLDLQIHKIVKTISIIATIMGLLIFMATKLILKLEWQAGFVFALSILVANIPEGLLPTVNLSLAVGSQRMAKKNALIKKLTSVETLSSATVICTDKTGTLTQNQLMVRKIFTPEGLVEITGDGYQKTGDFKITAKNGKKGVEKFLSAAILCSETDIVESTENKNQWQVIGSPTEGSLLVAASKYGYDIKDVRSKFKLLKMNPFTSERKKMSTYVQNISDQSYDKDARYLFIKGAPNIILADCTMQYKENHVTILSEEEKVQYLKENDNFASQGFRVLAVGYKKIENDQYQEDDMVFLGFAVTYDPPKKEVAEAVANLRTSGIKITIITGDYGLTAAAIGKQVGIIDDEYINLDGVEVEKMTTTELENILKSDQPIVFSRTTPQHKLKIVEAYKKNGEVVAVTGDGVNDILALKSAHIGIAMGKNGTDVARNSADMILLDDNFATISHAVLEGRGIYENIKKFITYVLASNVPQLIPVLMMIFFRIPPALTVLQILLIDLLTDLVPALALGAEIPDVRLLKEKPRNTKENILERKLLLRAYMFLGMIEALLSFGVFILIWYFAGYTFSEISYIGNLVINGQATEHAMNTYHYASTMALGVVIFSQIGNVFACRSEKLNFFETIKKPNKLLYIGILSEIVIFILIIHIPFLQDIFGTTHIKLVDYLILLIMPIIVIGLDLLYKKIVTLKNRGQKVYDK</sequence>
<feature type="transmembrane region" description="Helical" evidence="10">
    <location>
        <begin position="868"/>
        <end position="887"/>
    </location>
</feature>
<protein>
    <submittedName>
        <fullName evidence="12">H+ transporting ATPase, P-type ATPase</fullName>
    </submittedName>
</protein>
<feature type="domain" description="Cation-transporting P-type ATPase N-terminal" evidence="11">
    <location>
        <begin position="10"/>
        <end position="83"/>
    </location>
</feature>
<dbReference type="OrthoDB" id="9813266at2"/>
<keyword evidence="7" id="KW-1278">Translocase</keyword>
<dbReference type="GO" id="GO:0005524">
    <property type="term" value="F:ATP binding"/>
    <property type="evidence" value="ECO:0007669"/>
    <property type="project" value="UniProtKB-KW"/>
</dbReference>
<dbReference type="EMBL" id="FO681347">
    <property type="protein sequence ID" value="CCV64618.1"/>
    <property type="molecule type" value="Genomic_DNA"/>
</dbReference>
<dbReference type="PROSITE" id="PS00154">
    <property type="entry name" value="ATPASE_E1_E2"/>
    <property type="match status" value="1"/>
</dbReference>
<dbReference type="RefSeq" id="WP_026661017.1">
    <property type="nucleotide sequence ID" value="NC_022538.1"/>
</dbReference>
<feature type="transmembrane region" description="Helical" evidence="10">
    <location>
        <begin position="252"/>
        <end position="271"/>
    </location>
</feature>
<dbReference type="GO" id="GO:0005886">
    <property type="term" value="C:plasma membrane"/>
    <property type="evidence" value="ECO:0007669"/>
    <property type="project" value="UniProtKB-SubCell"/>
</dbReference>
<dbReference type="InterPro" id="IPR023298">
    <property type="entry name" value="ATPase_P-typ_TM_dom_sf"/>
</dbReference>
<gene>
    <name evidence="12" type="ORF">BN85410410</name>
</gene>
<feature type="transmembrane region" description="Helical" evidence="10">
    <location>
        <begin position="701"/>
        <end position="724"/>
    </location>
</feature>
<comment type="subcellular location">
    <subcellularLocation>
        <location evidence="1">Cell membrane</location>
        <topology evidence="1">Multi-pass membrane protein</topology>
    </subcellularLocation>
</comment>
<evidence type="ECO:0000256" key="3">
    <source>
        <dbReference type="ARBA" id="ARBA00022475"/>
    </source>
</evidence>